<dbReference type="STRING" id="6313.A0A0K0DJL4"/>
<evidence type="ECO:0000313" key="1">
    <source>
        <dbReference type="Proteomes" id="UP000035642"/>
    </source>
</evidence>
<sequence>MKASLGECLKNMKLTEVLKSYTHTILLNIYLTIKVSRVMDWLTHNPAGLKLNEPVNRALASFFQYHIHLWKSNYPYGLIGEQIQKEVNKIDLYHPFLLHPNRHHILCGFKHFLHSFVSSHPCSVEVSLYCDGLSAA</sequence>
<proteinExistence type="predicted"/>
<dbReference type="AlphaFoldDB" id="A0A0K0DJL4"/>
<dbReference type="WBParaSite" id="ACAC_0001160901-mRNA-1">
    <property type="protein sequence ID" value="ACAC_0001160901-mRNA-1"/>
    <property type="gene ID" value="ACAC_0001160901"/>
</dbReference>
<dbReference type="PANTHER" id="PTHR21329:SF3">
    <property type="entry name" value="PHOSPHATIDYLINOSITOL N-ACETYLGLUCOSAMINYLTRANSFERASE SUBUNIT Q"/>
    <property type="match status" value="1"/>
</dbReference>
<dbReference type="Pfam" id="PF05024">
    <property type="entry name" value="Gpi1"/>
    <property type="match status" value="1"/>
</dbReference>
<dbReference type="GO" id="GO:0016020">
    <property type="term" value="C:membrane"/>
    <property type="evidence" value="ECO:0007669"/>
    <property type="project" value="InterPro"/>
</dbReference>
<reference evidence="2" key="2">
    <citation type="submission" date="2017-02" db="UniProtKB">
        <authorList>
            <consortium name="WormBaseParasite"/>
        </authorList>
    </citation>
    <scope>IDENTIFICATION</scope>
</reference>
<protein>
    <submittedName>
        <fullName evidence="2">BPI2 domain-containing protein</fullName>
    </submittedName>
</protein>
<dbReference type="Proteomes" id="UP000035642">
    <property type="component" value="Unassembled WGS sequence"/>
</dbReference>
<reference evidence="1" key="1">
    <citation type="submission" date="2012-09" db="EMBL/GenBank/DDBJ databases">
        <authorList>
            <person name="Martin A.A."/>
        </authorList>
    </citation>
    <scope>NUCLEOTIDE SEQUENCE</scope>
</reference>
<dbReference type="GO" id="GO:0005783">
    <property type="term" value="C:endoplasmic reticulum"/>
    <property type="evidence" value="ECO:0007669"/>
    <property type="project" value="TreeGrafter"/>
</dbReference>
<accession>A0A0K0DJL4</accession>
<dbReference type="GO" id="GO:0006506">
    <property type="term" value="P:GPI anchor biosynthetic process"/>
    <property type="evidence" value="ECO:0007669"/>
    <property type="project" value="InterPro"/>
</dbReference>
<evidence type="ECO:0000313" key="2">
    <source>
        <dbReference type="WBParaSite" id="ACAC_0001160901-mRNA-1"/>
    </source>
</evidence>
<organism evidence="1 2">
    <name type="scientific">Angiostrongylus cantonensis</name>
    <name type="common">Rat lungworm</name>
    <dbReference type="NCBI Taxonomy" id="6313"/>
    <lineage>
        <taxon>Eukaryota</taxon>
        <taxon>Metazoa</taxon>
        <taxon>Ecdysozoa</taxon>
        <taxon>Nematoda</taxon>
        <taxon>Chromadorea</taxon>
        <taxon>Rhabditida</taxon>
        <taxon>Rhabditina</taxon>
        <taxon>Rhabditomorpha</taxon>
        <taxon>Strongyloidea</taxon>
        <taxon>Metastrongylidae</taxon>
        <taxon>Angiostrongylus</taxon>
    </lineage>
</organism>
<name>A0A0K0DJL4_ANGCA</name>
<dbReference type="PANTHER" id="PTHR21329">
    <property type="entry name" value="PHOSPHATIDYLINOSITOL N-ACETYLGLUCOSAMINYLTRANSFERASE SUBUNIT Q-RELATED"/>
    <property type="match status" value="1"/>
</dbReference>
<keyword evidence="1" id="KW-1185">Reference proteome</keyword>
<dbReference type="InterPro" id="IPR007720">
    <property type="entry name" value="PigQ/GPI1"/>
</dbReference>